<evidence type="ECO:0000256" key="2">
    <source>
        <dbReference type="ARBA" id="ARBA00023157"/>
    </source>
</evidence>
<comment type="function">
    <text evidence="3">Required for mitochondrial cytochrome c oxidase (COX) assembly and respiration.</text>
</comment>
<keyword evidence="5" id="KW-1185">Reference proteome</keyword>
<accession>A0A8J5QRS7</accession>
<evidence type="ECO:0000313" key="4">
    <source>
        <dbReference type="EMBL" id="KAG7665501.1"/>
    </source>
</evidence>
<dbReference type="OrthoDB" id="6224010at2759"/>
<dbReference type="RefSeq" id="XP_049265733.1">
    <property type="nucleotide sequence ID" value="XM_049410628.1"/>
</dbReference>
<keyword evidence="3" id="KW-0472">Membrane</keyword>
<protein>
    <recommendedName>
        <fullName evidence="3">COX assembly mitochondrial protein</fullName>
    </recommendedName>
</protein>
<evidence type="ECO:0000313" key="5">
    <source>
        <dbReference type="Proteomes" id="UP000694255"/>
    </source>
</evidence>
<dbReference type="Pfam" id="PF08583">
    <property type="entry name" value="Cmc1"/>
    <property type="match status" value="1"/>
</dbReference>
<dbReference type="InterPro" id="IPR013892">
    <property type="entry name" value="Cyt_c_biogenesis_Cmc1-like"/>
</dbReference>
<dbReference type="GO" id="GO:0005743">
    <property type="term" value="C:mitochondrial inner membrane"/>
    <property type="evidence" value="ECO:0007669"/>
    <property type="project" value="UniProtKB-SubCell"/>
</dbReference>
<reference evidence="4 5" key="1">
    <citation type="journal article" date="2021" name="DNA Res.">
        <title>Genome analysis of Candida subhashii reveals its hybrid nature and dual mitochondrial genome conformations.</title>
        <authorList>
            <person name="Mixao V."/>
            <person name="Hegedusova E."/>
            <person name="Saus E."/>
            <person name="Pryszcz L.P."/>
            <person name="Cillingova A."/>
            <person name="Nosek J."/>
            <person name="Gabaldon T."/>
        </authorList>
    </citation>
    <scope>NUCLEOTIDE SEQUENCE [LARGE SCALE GENOMIC DNA]</scope>
    <source>
        <strain evidence="4 5">CBS 10753</strain>
    </source>
</reference>
<name>A0A8J5QRS7_9ASCO</name>
<gene>
    <name evidence="4" type="ORF">J8A68_000903</name>
</gene>
<dbReference type="GeneID" id="73467704"/>
<dbReference type="AlphaFoldDB" id="A0A8J5QRS7"/>
<evidence type="ECO:0000256" key="3">
    <source>
        <dbReference type="RuleBase" id="RU364104"/>
    </source>
</evidence>
<comment type="similarity">
    <text evidence="1 3">Belongs to the CMC family.</text>
</comment>
<keyword evidence="2" id="KW-1015">Disulfide bond</keyword>
<dbReference type="EMBL" id="JAGSYN010000049">
    <property type="protein sequence ID" value="KAG7665501.1"/>
    <property type="molecule type" value="Genomic_DNA"/>
</dbReference>
<keyword evidence="3" id="KW-0999">Mitochondrion inner membrane</keyword>
<keyword evidence="3" id="KW-0143">Chaperone</keyword>
<dbReference type="Proteomes" id="UP000694255">
    <property type="component" value="Unassembled WGS sequence"/>
</dbReference>
<keyword evidence="3" id="KW-0496">Mitochondrion</keyword>
<organism evidence="4 5">
    <name type="scientific">[Candida] subhashii</name>
    <dbReference type="NCBI Taxonomy" id="561895"/>
    <lineage>
        <taxon>Eukaryota</taxon>
        <taxon>Fungi</taxon>
        <taxon>Dikarya</taxon>
        <taxon>Ascomycota</taxon>
        <taxon>Saccharomycotina</taxon>
        <taxon>Pichiomycetes</taxon>
        <taxon>Debaryomycetaceae</taxon>
        <taxon>Spathaspora</taxon>
    </lineage>
</organism>
<proteinExistence type="inferred from homology"/>
<sequence length="133" mass="15963">MSYYPKKKEFEDVELPTDPNMPPWIISPKEEKVIFARWRRKAFAKCDDLIKAYVECSNSYKNPIEGMEKCKAINEKSLACVAKYQKQKYLDIERDLLVEEKKQKRDLYNYYKEKKLKELQLEREAAKKNQEAN</sequence>
<comment type="subcellular location">
    <subcellularLocation>
        <location evidence="3">Mitochondrion inner membrane</location>
    </subcellularLocation>
</comment>
<comment type="caution">
    <text evidence="4">The sequence shown here is derived from an EMBL/GenBank/DDBJ whole genome shotgun (WGS) entry which is preliminary data.</text>
</comment>
<evidence type="ECO:0000256" key="1">
    <source>
        <dbReference type="ARBA" id="ARBA00007347"/>
    </source>
</evidence>